<keyword evidence="1" id="KW-0812">Transmembrane</keyword>
<evidence type="ECO:0008006" key="4">
    <source>
        <dbReference type="Google" id="ProtNLM"/>
    </source>
</evidence>
<dbReference type="EMBL" id="CP081294">
    <property type="protein sequence ID" value="QZD95163.1"/>
    <property type="molecule type" value="Genomic_DNA"/>
</dbReference>
<feature type="transmembrane region" description="Helical" evidence="1">
    <location>
        <begin position="56"/>
        <end position="78"/>
    </location>
</feature>
<dbReference type="RefSeq" id="WP_221430905.1">
    <property type="nucleotide sequence ID" value="NZ_CP081294.1"/>
</dbReference>
<keyword evidence="1" id="KW-1133">Transmembrane helix</keyword>
<protein>
    <recommendedName>
        <fullName evidence="4">DUF3995 domain-containing protein</fullName>
    </recommendedName>
</protein>
<evidence type="ECO:0000313" key="2">
    <source>
        <dbReference type="EMBL" id="QZD95163.1"/>
    </source>
</evidence>
<gene>
    <name evidence="2" type="ORF">K3136_00045</name>
</gene>
<dbReference type="Proteomes" id="UP000824321">
    <property type="component" value="Chromosome"/>
</dbReference>
<keyword evidence="3" id="KW-1185">Reference proteome</keyword>
<sequence length="124" mass="13510">MAWGILVLSLLLWVWRAAEVALLDSFAPAAFLAVGLALIGWGILKKGDAWPRVLRVWGLLICLIGLARFALAIALHWGPPVSQHAIEVLTVPYFAASAFYLLGGVWLMIRPPLLAEREGARSVV</sequence>
<reference evidence="2 3" key="1">
    <citation type="submission" date="2021-08" db="EMBL/GenBank/DDBJ databases">
        <title>Comparative Genomics Analysis of the Genus Qipengyuania Reveals Extensive Genetic Diversity and Metabolic Versatility, Including the Description of Fifteen Novel Species.</title>
        <authorList>
            <person name="Liu Y."/>
        </authorList>
    </citation>
    <scope>NUCLEOTIDE SEQUENCE [LARGE SCALE GENOMIC DNA]</scope>
    <source>
        <strain evidence="2 3">1NDH1</strain>
    </source>
</reference>
<evidence type="ECO:0000313" key="3">
    <source>
        <dbReference type="Proteomes" id="UP000824321"/>
    </source>
</evidence>
<accession>A0ABX9A7C8</accession>
<name>A0ABX9A7C8_9SPHN</name>
<feature type="transmembrane region" description="Helical" evidence="1">
    <location>
        <begin position="90"/>
        <end position="109"/>
    </location>
</feature>
<organism evidence="2 3">
    <name type="scientific">Qipengyuania gelatinilytica</name>
    <dbReference type="NCBI Taxonomy" id="2867231"/>
    <lineage>
        <taxon>Bacteria</taxon>
        <taxon>Pseudomonadati</taxon>
        <taxon>Pseudomonadota</taxon>
        <taxon>Alphaproteobacteria</taxon>
        <taxon>Sphingomonadales</taxon>
        <taxon>Erythrobacteraceae</taxon>
        <taxon>Qipengyuania</taxon>
    </lineage>
</organism>
<evidence type="ECO:0000256" key="1">
    <source>
        <dbReference type="SAM" id="Phobius"/>
    </source>
</evidence>
<keyword evidence="1" id="KW-0472">Membrane</keyword>
<proteinExistence type="predicted"/>
<feature type="transmembrane region" description="Helical" evidence="1">
    <location>
        <begin position="26"/>
        <end position="44"/>
    </location>
</feature>